<gene>
    <name evidence="1" type="ORF">SAMN02745126_05010</name>
</gene>
<dbReference type="GO" id="GO:0016805">
    <property type="term" value="F:dipeptidase activity"/>
    <property type="evidence" value="ECO:0007669"/>
    <property type="project" value="TreeGrafter"/>
</dbReference>
<dbReference type="SUPFAM" id="SSF53187">
    <property type="entry name" value="Zn-dependent exopeptidases"/>
    <property type="match status" value="1"/>
</dbReference>
<keyword evidence="2" id="KW-1185">Reference proteome</keyword>
<dbReference type="RefSeq" id="WP_085936760.1">
    <property type="nucleotide sequence ID" value="NZ_FUWJ01000009.1"/>
</dbReference>
<evidence type="ECO:0000313" key="2">
    <source>
        <dbReference type="Proteomes" id="UP000190092"/>
    </source>
</evidence>
<dbReference type="Gene3D" id="3.40.630.10">
    <property type="entry name" value="Zn peptidases"/>
    <property type="match status" value="1"/>
</dbReference>
<dbReference type="PANTHER" id="PTHR30575">
    <property type="entry name" value="PEPTIDASE M20"/>
    <property type="match status" value="1"/>
</dbReference>
<accession>A0A1T4SR88</accession>
<dbReference type="STRING" id="225324.SAMN02745126_05010"/>
<dbReference type="PANTHER" id="PTHR30575:SF0">
    <property type="entry name" value="XAA-ARG DIPEPTIDASE"/>
    <property type="match status" value="1"/>
</dbReference>
<sequence length="530" mass="58683">MDGKKSAIGWVENNLKQLSADHMTIWNYHEPSWREYKSAKWYVERLRAEGFTVEEGSGEMPTAFCARWSNGKGPTIGGYAEYDAIPGRSQAAVPYRKPREGVSKYAAGHTDPHSGLGIGALAGFLAAKHAMEKHGIAGTLVFLGEPAEKMCGSKPVHAAKGYYDGLDAAISFHPHSFQALSNGCFWDTHSAPYWSRIYTFECNEPETWQSQQSAATVAHLHSAARAPGAIDALCLMYTSSKYLKESMLPHTGSWSLNEFIPVAGLAAADNIAPVVSQIQYSLRAPDLEMCEKVFAVLDNNAVHCAAMTHCTVESAWITRTRAGLPNHAMAEITFRNFELVGPPKWSDEARAFGREIQKNLGLEPMDDPFLPEIQRLSPPQEAEKSFRAQLPPWQKNLAADDYVEYTWHAPTVRLYVSRPTLASPPRDKHPGYRYPDWSRYAMMGTPACIDPMWSTAGKVIGATIIDLMTDKAALDRAQAEFRERTGGGIGGSKWVAPLLPRDFAPPVDYRWPEYVTTVRGEEWTIPTGKG</sequence>
<dbReference type="GO" id="GO:0071713">
    <property type="term" value="F:para-aminobenzoyl-glutamate hydrolase activity"/>
    <property type="evidence" value="ECO:0007669"/>
    <property type="project" value="TreeGrafter"/>
</dbReference>
<reference evidence="2" key="1">
    <citation type="submission" date="2017-02" db="EMBL/GenBank/DDBJ databases">
        <authorList>
            <person name="Varghese N."/>
            <person name="Submissions S."/>
        </authorList>
    </citation>
    <scope>NUCLEOTIDE SEQUENCE [LARGE SCALE GENOMIC DNA]</scope>
    <source>
        <strain evidence="2">ATCC 27094</strain>
    </source>
</reference>
<dbReference type="GO" id="GO:0046657">
    <property type="term" value="P:folic acid catabolic process"/>
    <property type="evidence" value="ECO:0007669"/>
    <property type="project" value="TreeGrafter"/>
</dbReference>
<evidence type="ECO:0000313" key="1">
    <source>
        <dbReference type="EMBL" id="SKA30692.1"/>
    </source>
</evidence>
<dbReference type="EMBL" id="FUWJ01000009">
    <property type="protein sequence ID" value="SKA30692.1"/>
    <property type="molecule type" value="Genomic_DNA"/>
</dbReference>
<proteinExistence type="predicted"/>
<name>A0A1T4SR88_9HYPH</name>
<dbReference type="AlphaFoldDB" id="A0A1T4SR88"/>
<organism evidence="1 2">
    <name type="scientific">Enhydrobacter aerosaccus</name>
    <dbReference type="NCBI Taxonomy" id="225324"/>
    <lineage>
        <taxon>Bacteria</taxon>
        <taxon>Pseudomonadati</taxon>
        <taxon>Pseudomonadota</taxon>
        <taxon>Alphaproteobacteria</taxon>
        <taxon>Hyphomicrobiales</taxon>
        <taxon>Enhydrobacter</taxon>
    </lineage>
</organism>
<dbReference type="OrthoDB" id="9781032at2"/>
<protein>
    <submittedName>
        <fullName evidence="1">Aminobenzoyl-glutamate utilization protein B</fullName>
    </submittedName>
</protein>
<dbReference type="Gene3D" id="3.30.70.360">
    <property type="match status" value="1"/>
</dbReference>
<dbReference type="Proteomes" id="UP000190092">
    <property type="component" value="Unassembled WGS sequence"/>
</dbReference>
<dbReference type="GO" id="GO:0005737">
    <property type="term" value="C:cytoplasm"/>
    <property type="evidence" value="ECO:0007669"/>
    <property type="project" value="TreeGrafter"/>
</dbReference>
<dbReference type="InterPro" id="IPR052030">
    <property type="entry name" value="Peptidase_M20/M20A_hydrolases"/>
</dbReference>